<feature type="chain" id="PRO_5042897682" description="Hint domain-containing protein" evidence="3">
    <location>
        <begin position="31"/>
        <end position="294"/>
    </location>
</feature>
<dbReference type="Gene3D" id="2.170.16.10">
    <property type="entry name" value="Hedgehog/Intein (Hint) domain"/>
    <property type="match status" value="1"/>
</dbReference>
<proteinExistence type="predicted"/>
<dbReference type="CDD" id="cd00081">
    <property type="entry name" value="Hint"/>
    <property type="match status" value="1"/>
</dbReference>
<evidence type="ECO:0000256" key="2">
    <source>
        <dbReference type="ARBA" id="ARBA00022729"/>
    </source>
</evidence>
<dbReference type="GO" id="GO:0010468">
    <property type="term" value="P:regulation of gene expression"/>
    <property type="evidence" value="ECO:0007669"/>
    <property type="project" value="TreeGrafter"/>
</dbReference>
<dbReference type="InterPro" id="IPR050387">
    <property type="entry name" value="Hedgehog_Signaling"/>
</dbReference>
<accession>A0AAN8JG88</accession>
<reference evidence="5 6" key="1">
    <citation type="submission" date="2024-01" db="EMBL/GenBank/DDBJ databases">
        <title>The genome of the rayed Mediterranean limpet Patella caerulea (Linnaeus, 1758).</title>
        <authorList>
            <person name="Anh-Thu Weber A."/>
            <person name="Halstead-Nussloch G."/>
        </authorList>
    </citation>
    <scope>NUCLEOTIDE SEQUENCE [LARGE SCALE GENOMIC DNA]</scope>
    <source>
        <strain evidence="5">AATW-2023a</strain>
        <tissue evidence="5">Whole specimen</tissue>
    </source>
</reference>
<dbReference type="GO" id="GO:0007267">
    <property type="term" value="P:cell-cell signaling"/>
    <property type="evidence" value="ECO:0007669"/>
    <property type="project" value="InterPro"/>
</dbReference>
<name>A0AAN8JG88_PATCE</name>
<keyword evidence="2 3" id="KW-0732">Signal</keyword>
<dbReference type="FunFam" id="2.170.16.10:FF:000001">
    <property type="entry name" value="Indian hedgehog"/>
    <property type="match status" value="1"/>
</dbReference>
<dbReference type="AlphaFoldDB" id="A0AAN8JG88"/>
<evidence type="ECO:0000256" key="3">
    <source>
        <dbReference type="SAM" id="SignalP"/>
    </source>
</evidence>
<dbReference type="InterPro" id="IPR003587">
    <property type="entry name" value="Hint_dom_N"/>
</dbReference>
<dbReference type="GO" id="GO:0005113">
    <property type="term" value="F:patched binding"/>
    <property type="evidence" value="ECO:0007669"/>
    <property type="project" value="TreeGrafter"/>
</dbReference>
<feature type="signal peptide" evidence="3">
    <location>
        <begin position="1"/>
        <end position="30"/>
    </location>
</feature>
<dbReference type="SUPFAM" id="SSF51294">
    <property type="entry name" value="Hedgehog/intein (Hint) domain"/>
    <property type="match status" value="1"/>
</dbReference>
<gene>
    <name evidence="5" type="ORF">SNE40_015692</name>
</gene>
<dbReference type="InterPro" id="IPR001657">
    <property type="entry name" value="Hedgehog"/>
</dbReference>
<evidence type="ECO:0000256" key="1">
    <source>
        <dbReference type="ARBA" id="ARBA00022473"/>
    </source>
</evidence>
<keyword evidence="6" id="KW-1185">Reference proteome</keyword>
<dbReference type="InterPro" id="IPR006141">
    <property type="entry name" value="Intein_N"/>
</dbReference>
<dbReference type="GO" id="GO:0016540">
    <property type="term" value="P:protein autoprocessing"/>
    <property type="evidence" value="ECO:0007669"/>
    <property type="project" value="InterPro"/>
</dbReference>
<organism evidence="5 6">
    <name type="scientific">Patella caerulea</name>
    <name type="common">Rayed Mediterranean limpet</name>
    <dbReference type="NCBI Taxonomy" id="87958"/>
    <lineage>
        <taxon>Eukaryota</taxon>
        <taxon>Metazoa</taxon>
        <taxon>Spiralia</taxon>
        <taxon>Lophotrochozoa</taxon>
        <taxon>Mollusca</taxon>
        <taxon>Gastropoda</taxon>
        <taxon>Patellogastropoda</taxon>
        <taxon>Patelloidea</taxon>
        <taxon>Patellidae</taxon>
        <taxon>Patella</taxon>
    </lineage>
</organism>
<sequence>MSEVGRCVSISMNIPVYLLAVLLWITQIQADVFFHHGDTEVRYVTKVKNGQVDKREDCSCYCKRKWKKDTWDCCTCSWTDNICFPGDVSVTLESGKVIAMDKLKQGHRVLAVTAEGKLVFSEVKTFLKRYPDNMAVYLDLITEDGQTMSLSESHVIFSSTTNNTQEMIPNFAGRINIGDYLFTTDNCQSGICPVKVKTITHNVRKGVYVPLTDEGTVVVNNMAASCYSSINHHLAHLFMTPIRRYPWLLGDYQQQGYSPFISFLKNLGHWILPNNMQFDLSREGFMAAGTRTEL</sequence>
<dbReference type="PROSITE" id="PS50817">
    <property type="entry name" value="INTEIN_N_TER"/>
    <property type="match status" value="1"/>
</dbReference>
<protein>
    <recommendedName>
        <fullName evidence="4">Hint domain-containing protein</fullName>
    </recommendedName>
</protein>
<evidence type="ECO:0000313" key="5">
    <source>
        <dbReference type="EMBL" id="KAK6177631.1"/>
    </source>
</evidence>
<dbReference type="Proteomes" id="UP001347796">
    <property type="component" value="Unassembled WGS sequence"/>
</dbReference>
<dbReference type="GO" id="GO:0005509">
    <property type="term" value="F:calcium ion binding"/>
    <property type="evidence" value="ECO:0007669"/>
    <property type="project" value="TreeGrafter"/>
</dbReference>
<dbReference type="EMBL" id="JAZGQO010000010">
    <property type="protein sequence ID" value="KAK6177631.1"/>
    <property type="molecule type" value="Genomic_DNA"/>
</dbReference>
<dbReference type="GO" id="GO:0048731">
    <property type="term" value="P:system development"/>
    <property type="evidence" value="ECO:0007669"/>
    <property type="project" value="UniProtKB-ARBA"/>
</dbReference>
<dbReference type="InterPro" id="IPR036844">
    <property type="entry name" value="Hint_dom_sf"/>
</dbReference>
<dbReference type="Pfam" id="PF01079">
    <property type="entry name" value="Hint"/>
    <property type="match status" value="1"/>
</dbReference>
<keyword evidence="1" id="KW-0217">Developmental protein</keyword>
<comment type="caution">
    <text evidence="5">The sequence shown here is derived from an EMBL/GenBank/DDBJ whole genome shotgun (WGS) entry which is preliminary data.</text>
</comment>
<dbReference type="GO" id="GO:0001708">
    <property type="term" value="P:cell fate specification"/>
    <property type="evidence" value="ECO:0007669"/>
    <property type="project" value="TreeGrafter"/>
</dbReference>
<evidence type="ECO:0000259" key="4">
    <source>
        <dbReference type="SMART" id="SM00306"/>
    </source>
</evidence>
<dbReference type="InterPro" id="IPR001767">
    <property type="entry name" value="Hedgehog_Hint"/>
</dbReference>
<dbReference type="GO" id="GO:0016539">
    <property type="term" value="P:intein-mediated protein splicing"/>
    <property type="evidence" value="ECO:0007669"/>
    <property type="project" value="InterPro"/>
</dbReference>
<dbReference type="SMART" id="SM00306">
    <property type="entry name" value="HintN"/>
    <property type="match status" value="1"/>
</dbReference>
<dbReference type="GO" id="GO:0007224">
    <property type="term" value="P:smoothened signaling pathway"/>
    <property type="evidence" value="ECO:0007669"/>
    <property type="project" value="TreeGrafter"/>
</dbReference>
<dbReference type="PANTHER" id="PTHR11889:SF31">
    <property type="entry name" value="PROTEIN HEDGEHOG"/>
    <property type="match status" value="1"/>
</dbReference>
<dbReference type="PRINTS" id="PR00632">
    <property type="entry name" value="SONICHHOG"/>
</dbReference>
<evidence type="ECO:0000313" key="6">
    <source>
        <dbReference type="Proteomes" id="UP001347796"/>
    </source>
</evidence>
<dbReference type="PANTHER" id="PTHR11889">
    <property type="entry name" value="HEDGEHOG"/>
    <property type="match status" value="1"/>
</dbReference>
<feature type="domain" description="Hint" evidence="4">
    <location>
        <begin position="81"/>
        <end position="185"/>
    </location>
</feature>
<dbReference type="GO" id="GO:0005615">
    <property type="term" value="C:extracellular space"/>
    <property type="evidence" value="ECO:0007669"/>
    <property type="project" value="TreeGrafter"/>
</dbReference>